<gene>
    <name evidence="1" type="ORF">F4821DRAFT_241016</name>
</gene>
<protein>
    <submittedName>
        <fullName evidence="1">Uncharacterized protein</fullName>
    </submittedName>
</protein>
<sequence length="260" mass="30039">MSDRAPDILPFSQAFHATVEDADEVRSILERKLPPELALQIASLAGYNPWLAARRVLEREYHVSDLENPADEYRITGLYLSTRPIPENGRRIVPQRIVFQTRAADQGWADAGGYFDFHNSHTWFEASILRPYPLDAKGDTQNEALEDALPNPWRIAVTKDASPLRNDLRDKGWDFVEAEDGRITWRMCNIIMASSMYRDYRVEWARGGQEELEDERTIGTGEGFLELLEPGFIVVLWARAERYHWRNRVEAATIEIEYEL</sequence>
<comment type="caution">
    <text evidence="1">The sequence shown here is derived from an EMBL/GenBank/DDBJ whole genome shotgun (WGS) entry which is preliminary data.</text>
</comment>
<dbReference type="Proteomes" id="UP001497680">
    <property type="component" value="Unassembled WGS sequence"/>
</dbReference>
<evidence type="ECO:0000313" key="1">
    <source>
        <dbReference type="EMBL" id="KAI6085237.1"/>
    </source>
</evidence>
<evidence type="ECO:0000313" key="2">
    <source>
        <dbReference type="Proteomes" id="UP001497680"/>
    </source>
</evidence>
<organism evidence="1 2">
    <name type="scientific">Hypoxylon rubiginosum</name>
    <dbReference type="NCBI Taxonomy" id="110542"/>
    <lineage>
        <taxon>Eukaryota</taxon>
        <taxon>Fungi</taxon>
        <taxon>Dikarya</taxon>
        <taxon>Ascomycota</taxon>
        <taxon>Pezizomycotina</taxon>
        <taxon>Sordariomycetes</taxon>
        <taxon>Xylariomycetidae</taxon>
        <taxon>Xylariales</taxon>
        <taxon>Hypoxylaceae</taxon>
        <taxon>Hypoxylon</taxon>
    </lineage>
</organism>
<accession>A0ACC0CXR3</accession>
<proteinExistence type="predicted"/>
<reference evidence="1 2" key="1">
    <citation type="journal article" date="2022" name="New Phytol.">
        <title>Ecological generalism drives hyperdiversity of secondary metabolite gene clusters in xylarialean endophytes.</title>
        <authorList>
            <person name="Franco M.E.E."/>
            <person name="Wisecaver J.H."/>
            <person name="Arnold A.E."/>
            <person name="Ju Y.M."/>
            <person name="Slot J.C."/>
            <person name="Ahrendt S."/>
            <person name="Moore L.P."/>
            <person name="Eastman K.E."/>
            <person name="Scott K."/>
            <person name="Konkel Z."/>
            <person name="Mondo S.J."/>
            <person name="Kuo A."/>
            <person name="Hayes R.D."/>
            <person name="Haridas S."/>
            <person name="Andreopoulos B."/>
            <person name="Riley R."/>
            <person name="LaButti K."/>
            <person name="Pangilinan J."/>
            <person name="Lipzen A."/>
            <person name="Amirebrahimi M."/>
            <person name="Yan J."/>
            <person name="Adam C."/>
            <person name="Keymanesh K."/>
            <person name="Ng V."/>
            <person name="Louie K."/>
            <person name="Northen T."/>
            <person name="Drula E."/>
            <person name="Henrissat B."/>
            <person name="Hsieh H.M."/>
            <person name="Youens-Clark K."/>
            <person name="Lutzoni F."/>
            <person name="Miadlikowska J."/>
            <person name="Eastwood D.C."/>
            <person name="Hamelin R.C."/>
            <person name="Grigoriev I.V."/>
            <person name="U'Ren J.M."/>
        </authorList>
    </citation>
    <scope>NUCLEOTIDE SEQUENCE [LARGE SCALE GENOMIC DNA]</scope>
    <source>
        <strain evidence="1 2">ER1909</strain>
    </source>
</reference>
<keyword evidence="2" id="KW-1185">Reference proteome</keyword>
<dbReference type="EMBL" id="MU394327">
    <property type="protein sequence ID" value="KAI6085237.1"/>
    <property type="molecule type" value="Genomic_DNA"/>
</dbReference>
<name>A0ACC0CXR3_9PEZI</name>